<keyword evidence="3" id="KW-1185">Reference proteome</keyword>
<dbReference type="STRING" id="229203.SAMN05444338_101177"/>
<evidence type="ECO:0000313" key="3">
    <source>
        <dbReference type="Proteomes" id="UP000198569"/>
    </source>
</evidence>
<keyword evidence="1" id="KW-0175">Coiled coil</keyword>
<reference evidence="3" key="1">
    <citation type="submission" date="2016-10" db="EMBL/GenBank/DDBJ databases">
        <authorList>
            <person name="Varghese N."/>
            <person name="Submissions S."/>
        </authorList>
    </citation>
    <scope>NUCLEOTIDE SEQUENCE [LARGE SCALE GENOMIC DNA]</scope>
    <source>
        <strain evidence="3">DSM 15718</strain>
    </source>
</reference>
<proteinExistence type="predicted"/>
<sequence length="323" mass="37366">MTLNLGILIVLIIGAFFSYISAEKDNIKKDEIEAKTDSLVKTGKETIDNLNIVSKDVLKAQEQANITYNKIKETYDNTIENLEKSDLNYKTNLENLERTLEAKNSILESQKDMISKLTGGDSYPYFTIEAKKLKLNINGKYSIPNLHFVIYFLKDYLLEDENNLKKYLFEGKMSTNILKINEGTIPKLFVNKNYNSLELSNVVLQSIKDDTYSGIDIKFTSEFKTWSQTIRLNKNILDNNIIEICNVIYELKDTKSENPFELAKRIKAESSKNFNLPIEIFQKLNKISLVNNLIIIYPKIEILDLKSSEIEKNLNYFNIDEFK</sequence>
<dbReference type="EMBL" id="FNMV01000001">
    <property type="protein sequence ID" value="SDW06047.1"/>
    <property type="molecule type" value="Genomic_DNA"/>
</dbReference>
<organism evidence="2 3">
    <name type="scientific">Flavobacterium degerlachei</name>
    <dbReference type="NCBI Taxonomy" id="229203"/>
    <lineage>
        <taxon>Bacteria</taxon>
        <taxon>Pseudomonadati</taxon>
        <taxon>Bacteroidota</taxon>
        <taxon>Flavobacteriia</taxon>
        <taxon>Flavobacteriales</taxon>
        <taxon>Flavobacteriaceae</taxon>
        <taxon>Flavobacterium</taxon>
    </lineage>
</organism>
<name>A0A1H2QFT2_9FLAO</name>
<evidence type="ECO:0000256" key="1">
    <source>
        <dbReference type="SAM" id="Coils"/>
    </source>
</evidence>
<gene>
    <name evidence="2" type="ORF">SAMN05444338_101177</name>
</gene>
<dbReference type="Proteomes" id="UP000198569">
    <property type="component" value="Unassembled WGS sequence"/>
</dbReference>
<feature type="coiled-coil region" evidence="1">
    <location>
        <begin position="79"/>
        <end position="113"/>
    </location>
</feature>
<evidence type="ECO:0000313" key="2">
    <source>
        <dbReference type="EMBL" id="SDW06047.1"/>
    </source>
</evidence>
<protein>
    <submittedName>
        <fullName evidence="2">Uncharacterized protein</fullName>
    </submittedName>
</protein>
<accession>A0A1H2QFT2</accession>
<dbReference type="AlphaFoldDB" id="A0A1H2QFT2"/>